<feature type="region of interest" description="Disordered" evidence="16">
    <location>
        <begin position="414"/>
        <end position="447"/>
    </location>
</feature>
<comment type="similarity">
    <text evidence="4">Belongs to the HRD1 family.</text>
</comment>
<comment type="pathway">
    <text evidence="3">Protein modification; protein ubiquitination.</text>
</comment>
<protein>
    <recommendedName>
        <fullName evidence="5">RING-type E3 ubiquitin transferase</fullName>
        <ecNumber evidence="5">2.3.2.27</ecNumber>
    </recommendedName>
</protein>
<dbReference type="UniPathway" id="UPA00143"/>
<feature type="transmembrane region" description="Helical" evidence="17">
    <location>
        <begin position="150"/>
        <end position="176"/>
    </location>
</feature>
<dbReference type="InterPro" id="IPR057992">
    <property type="entry name" value="TPR_SYVN1_N"/>
</dbReference>
<dbReference type="PANTHER" id="PTHR22763:SF184">
    <property type="entry name" value="E3 UBIQUITIN-PROTEIN LIGASE SYNOVIOLIN"/>
    <property type="match status" value="1"/>
</dbReference>
<dbReference type="PROSITE" id="PS50089">
    <property type="entry name" value="ZF_RING_2"/>
    <property type="match status" value="1"/>
</dbReference>
<dbReference type="VEuPathDB" id="FungiDB:GWK60_E02079"/>
<sequence>MLTAIHKREFLIFTAITYVLTIYCVISACQSSVSFLQIALKLSEGFNILIITVFTLLNSTLLWQFLTSMLFGELRIIEHEHIFERLPFAVINTIFMFSTFNEKYFFTLATCALVLLYMKVFHWILRDRLDLLLQGINEDTRWKDLLVNRYICNLLLLVVIDSYVISFCVSTAYNIASSIFTAGTNSIVLGGGSPLTQRALIYIMQAMEFTNLMIDLVNLILNTGLQFYEFHLSRKFSQNNPTFNSISAEDADTESEDGDSQFNGLEGKFMYEKLIDVVTRFLQTLVHVVMAMVLNLPLMLVKDIFVDVWVLYMNSKSLLAIWKNSKQLDTKLPTMTSDDLNNDPNFDNVCIVCMDELVSENPHHHQSDGKKPKKLPCGHVLHLSCLKNWMERSQTCPICRLPVFDENGEILAPSSANVSQTNLNPGENPDQRDEADDELEDDTSIADLPITDNISAIPLTSDYPFSIRNVGQEVCKELGGTSEEMTHDVDEEILEFEIEDSTTGRALPARMTIKKRSHTNKVSVPSESIIASHPEQDNNEKMHNM</sequence>
<accession>A0A0W0CH21</accession>
<dbReference type="PANTHER" id="PTHR22763">
    <property type="entry name" value="RING ZINC FINGER PROTEIN"/>
    <property type="match status" value="1"/>
</dbReference>
<evidence type="ECO:0000313" key="19">
    <source>
        <dbReference type="EMBL" id="KTB11683.1"/>
    </source>
</evidence>
<feature type="transmembrane region" description="Helical" evidence="17">
    <location>
        <begin position="12"/>
        <end position="40"/>
    </location>
</feature>
<feature type="compositionally biased region" description="Polar residues" evidence="16">
    <location>
        <begin position="414"/>
        <end position="425"/>
    </location>
</feature>
<keyword evidence="13 17" id="KW-1133">Transmembrane helix</keyword>
<dbReference type="VEuPathDB" id="FungiDB:CAGL0E02299g"/>
<evidence type="ECO:0000256" key="2">
    <source>
        <dbReference type="ARBA" id="ARBA00004477"/>
    </source>
</evidence>
<dbReference type="EMBL" id="LLZZ01000023">
    <property type="protein sequence ID" value="KTB12202.1"/>
    <property type="molecule type" value="Genomic_DNA"/>
</dbReference>
<comment type="subcellular location">
    <subcellularLocation>
        <location evidence="2">Endoplasmic reticulum membrane</location>
        <topology evidence="2">Multi-pass membrane protein</topology>
    </subcellularLocation>
</comment>
<reference evidence="19 21" key="1">
    <citation type="submission" date="2015-10" db="EMBL/GenBank/DDBJ databases">
        <title>Draft genomes sequences of Candida glabrata isolates 1A, 1B, 2A, 2B, 3A and 3B.</title>
        <authorList>
            <person name="Haavelsrud O.E."/>
            <person name="Gaustad P."/>
        </authorList>
    </citation>
    <scope>NUCLEOTIDE SEQUENCE [LARGE SCALE GENOMIC DNA]</scope>
    <source>
        <strain evidence="19">910700640</strain>
    </source>
</reference>
<keyword evidence="10" id="KW-0833">Ubl conjugation pathway</keyword>
<dbReference type="SMART" id="SM00184">
    <property type="entry name" value="RING"/>
    <property type="match status" value="1"/>
</dbReference>
<evidence type="ECO:0000256" key="15">
    <source>
        <dbReference type="PROSITE-ProRule" id="PRU00175"/>
    </source>
</evidence>
<keyword evidence="6" id="KW-0808">Transferase</keyword>
<evidence type="ECO:0000313" key="20">
    <source>
        <dbReference type="EMBL" id="KTB12202.1"/>
    </source>
</evidence>
<evidence type="ECO:0000256" key="5">
    <source>
        <dbReference type="ARBA" id="ARBA00012483"/>
    </source>
</evidence>
<evidence type="ECO:0000313" key="21">
    <source>
        <dbReference type="Proteomes" id="UP000054886"/>
    </source>
</evidence>
<dbReference type="CDD" id="cd16479">
    <property type="entry name" value="RING-H2_synoviolin"/>
    <property type="match status" value="1"/>
</dbReference>
<dbReference type="GO" id="GO:0030968">
    <property type="term" value="P:endoplasmic reticulum unfolded protein response"/>
    <property type="evidence" value="ECO:0007669"/>
    <property type="project" value="EnsemblFungi"/>
</dbReference>
<dbReference type="GO" id="GO:0043161">
    <property type="term" value="P:proteasome-mediated ubiquitin-dependent protein catabolic process"/>
    <property type="evidence" value="ECO:0007669"/>
    <property type="project" value="TreeGrafter"/>
</dbReference>
<dbReference type="InterPro" id="IPR050731">
    <property type="entry name" value="HRD1_E3_ubiq-ligases"/>
</dbReference>
<evidence type="ECO:0000256" key="16">
    <source>
        <dbReference type="SAM" id="MobiDB-lite"/>
    </source>
</evidence>
<dbReference type="GO" id="GO:0031505">
    <property type="term" value="P:fungal-type cell wall organization"/>
    <property type="evidence" value="ECO:0007669"/>
    <property type="project" value="EnsemblFungi"/>
</dbReference>
<evidence type="ECO:0000256" key="1">
    <source>
        <dbReference type="ARBA" id="ARBA00000900"/>
    </source>
</evidence>
<dbReference type="InterPro" id="IPR001841">
    <property type="entry name" value="Znf_RING"/>
</dbReference>
<proteinExistence type="inferred from homology"/>
<keyword evidence="12" id="KW-0862">Zinc</keyword>
<comment type="caution">
    <text evidence="19">The sequence shown here is derived from an EMBL/GenBank/DDBJ whole genome shotgun (WGS) entry which is preliminary data.</text>
</comment>
<dbReference type="GO" id="GO:0061630">
    <property type="term" value="F:ubiquitin protein ligase activity"/>
    <property type="evidence" value="ECO:0007669"/>
    <property type="project" value="UniProtKB-EC"/>
</dbReference>
<gene>
    <name evidence="20" type="ORF">AO440_005894</name>
    <name evidence="19" type="ORF">AO440_005925</name>
</gene>
<dbReference type="Pfam" id="PF13639">
    <property type="entry name" value="zf-RING_2"/>
    <property type="match status" value="1"/>
</dbReference>
<evidence type="ECO:0000256" key="13">
    <source>
        <dbReference type="ARBA" id="ARBA00022989"/>
    </source>
</evidence>
<dbReference type="GO" id="GO:0008270">
    <property type="term" value="F:zinc ion binding"/>
    <property type="evidence" value="ECO:0007669"/>
    <property type="project" value="UniProtKB-KW"/>
</dbReference>
<dbReference type="OrthoDB" id="7759664at2759"/>
<keyword evidence="9 15" id="KW-0863">Zinc-finger</keyword>
<name>A0A0W0CH21_CANGB</name>
<dbReference type="OMA" id="SDNLCII"/>
<evidence type="ECO:0000256" key="10">
    <source>
        <dbReference type="ARBA" id="ARBA00022786"/>
    </source>
</evidence>
<evidence type="ECO:0000256" key="12">
    <source>
        <dbReference type="ARBA" id="ARBA00022833"/>
    </source>
</evidence>
<evidence type="ECO:0000256" key="7">
    <source>
        <dbReference type="ARBA" id="ARBA00022692"/>
    </source>
</evidence>
<evidence type="ECO:0000256" key="9">
    <source>
        <dbReference type="ARBA" id="ARBA00022771"/>
    </source>
</evidence>
<dbReference type="Pfam" id="PF25563">
    <property type="entry name" value="TPR_SYVN1_N"/>
    <property type="match status" value="1"/>
</dbReference>
<dbReference type="GO" id="GO:0070936">
    <property type="term" value="P:protein K48-linked ubiquitination"/>
    <property type="evidence" value="ECO:0007669"/>
    <property type="project" value="EnsemblFungi"/>
</dbReference>
<dbReference type="AlphaFoldDB" id="A0A0W0CH21"/>
<evidence type="ECO:0000256" key="14">
    <source>
        <dbReference type="ARBA" id="ARBA00023136"/>
    </source>
</evidence>
<dbReference type="GO" id="GO:0030970">
    <property type="term" value="P:retrograde protein transport, ER to cytosol"/>
    <property type="evidence" value="ECO:0007669"/>
    <property type="project" value="EnsemblFungi"/>
</dbReference>
<dbReference type="Gene3D" id="3.30.40.10">
    <property type="entry name" value="Zinc/RING finger domain, C3HC4 (zinc finger)"/>
    <property type="match status" value="1"/>
</dbReference>
<evidence type="ECO:0000259" key="18">
    <source>
        <dbReference type="PROSITE" id="PS50089"/>
    </source>
</evidence>
<dbReference type="GO" id="GO:0000838">
    <property type="term" value="C:Hrd1p ubiquitin ligase ERAD-M complex"/>
    <property type="evidence" value="ECO:0007669"/>
    <property type="project" value="EnsemblFungi"/>
</dbReference>
<dbReference type="Proteomes" id="UP000054886">
    <property type="component" value="Unassembled WGS sequence"/>
</dbReference>
<feature type="domain" description="RING-type" evidence="18">
    <location>
        <begin position="350"/>
        <end position="400"/>
    </location>
</feature>
<comment type="catalytic activity">
    <reaction evidence="1">
        <text>S-ubiquitinyl-[E2 ubiquitin-conjugating enzyme]-L-cysteine + [acceptor protein]-L-lysine = [E2 ubiquitin-conjugating enzyme]-L-cysteine + N(6)-ubiquitinyl-[acceptor protein]-L-lysine.</text>
        <dbReference type="EC" id="2.3.2.27"/>
    </reaction>
</comment>
<feature type="compositionally biased region" description="Basic and acidic residues" evidence="16">
    <location>
        <begin position="534"/>
        <end position="545"/>
    </location>
</feature>
<evidence type="ECO:0000256" key="3">
    <source>
        <dbReference type="ARBA" id="ARBA00004906"/>
    </source>
</evidence>
<dbReference type="VEuPathDB" id="FungiDB:GVI51_E02079"/>
<dbReference type="PROSITE" id="PS51257">
    <property type="entry name" value="PROKAR_LIPOPROTEIN"/>
    <property type="match status" value="1"/>
</dbReference>
<dbReference type="VEuPathDB" id="FungiDB:B1J91_E02299g"/>
<keyword evidence="14 17" id="KW-0472">Membrane</keyword>
<dbReference type="GO" id="GO:0051865">
    <property type="term" value="P:protein autoubiquitination"/>
    <property type="evidence" value="ECO:0007669"/>
    <property type="project" value="EnsemblFungi"/>
</dbReference>
<dbReference type="EMBL" id="LLZZ01000031">
    <property type="protein sequence ID" value="KTB11683.1"/>
    <property type="molecule type" value="Genomic_DNA"/>
</dbReference>
<dbReference type="GO" id="GO:0000839">
    <property type="term" value="C:Hrd1p ubiquitin ligase ERAD-L complex"/>
    <property type="evidence" value="ECO:0007669"/>
    <property type="project" value="EnsemblFungi"/>
</dbReference>
<keyword evidence="11" id="KW-0256">Endoplasmic reticulum</keyword>
<evidence type="ECO:0000256" key="17">
    <source>
        <dbReference type="SAM" id="Phobius"/>
    </source>
</evidence>
<dbReference type="InterPro" id="IPR013083">
    <property type="entry name" value="Znf_RING/FYVE/PHD"/>
</dbReference>
<organism evidence="19 21">
    <name type="scientific">Candida glabrata</name>
    <name type="common">Yeast</name>
    <name type="synonym">Torulopsis glabrata</name>
    <dbReference type="NCBI Taxonomy" id="5478"/>
    <lineage>
        <taxon>Eukaryota</taxon>
        <taxon>Fungi</taxon>
        <taxon>Dikarya</taxon>
        <taxon>Ascomycota</taxon>
        <taxon>Saccharomycotina</taxon>
        <taxon>Saccharomycetes</taxon>
        <taxon>Saccharomycetales</taxon>
        <taxon>Saccharomycetaceae</taxon>
        <taxon>Nakaseomyces</taxon>
    </lineage>
</organism>
<feature type="region of interest" description="Disordered" evidence="16">
    <location>
        <begin position="517"/>
        <end position="545"/>
    </location>
</feature>
<keyword evidence="8" id="KW-0479">Metal-binding</keyword>
<evidence type="ECO:0000256" key="6">
    <source>
        <dbReference type="ARBA" id="ARBA00022679"/>
    </source>
</evidence>
<feature type="transmembrane region" description="Helical" evidence="17">
    <location>
        <begin position="46"/>
        <end position="70"/>
    </location>
</feature>
<dbReference type="SUPFAM" id="SSF57850">
    <property type="entry name" value="RING/U-box"/>
    <property type="match status" value="1"/>
</dbReference>
<dbReference type="InterPro" id="IPR058051">
    <property type="entry name" value="Znf_RING_synoviolin"/>
</dbReference>
<evidence type="ECO:0000256" key="11">
    <source>
        <dbReference type="ARBA" id="ARBA00022824"/>
    </source>
</evidence>
<feature type="compositionally biased region" description="Acidic residues" evidence="16">
    <location>
        <begin position="433"/>
        <end position="444"/>
    </location>
</feature>
<evidence type="ECO:0000256" key="8">
    <source>
        <dbReference type="ARBA" id="ARBA00022723"/>
    </source>
</evidence>
<dbReference type="EC" id="2.3.2.27" evidence="5"/>
<keyword evidence="7 17" id="KW-0812">Transmembrane</keyword>
<feature type="transmembrane region" description="Helical" evidence="17">
    <location>
        <begin position="104"/>
        <end position="125"/>
    </location>
</feature>
<evidence type="ECO:0000256" key="4">
    <source>
        <dbReference type="ARBA" id="ARBA00010089"/>
    </source>
</evidence>
<dbReference type="GO" id="GO:0042802">
    <property type="term" value="F:identical protein binding"/>
    <property type="evidence" value="ECO:0007669"/>
    <property type="project" value="EnsemblFungi"/>
</dbReference>